<dbReference type="Proteomes" id="UP000789508">
    <property type="component" value="Unassembled WGS sequence"/>
</dbReference>
<keyword evidence="2" id="KW-1185">Reference proteome</keyword>
<dbReference type="AlphaFoldDB" id="A0A9N9I8S3"/>
<accession>A0A9N9I8S3</accession>
<feature type="non-terminal residue" evidence="1">
    <location>
        <position position="142"/>
    </location>
</feature>
<sequence length="142" mass="16476">TSNLSHCPDVLMLRKRTKKSQEINIPNFADMKFFEETVEIEIDDKADEEIDQIEEIGNKVDIEEIDDNAEGKIQKTRVDEELEYVDLNMHFIDAIHDVLLIDDIEEDPINDEILEETSSEFEGFDGEYGTYFSNFMSAALYI</sequence>
<evidence type="ECO:0000313" key="2">
    <source>
        <dbReference type="Proteomes" id="UP000789508"/>
    </source>
</evidence>
<evidence type="ECO:0000313" key="1">
    <source>
        <dbReference type="EMBL" id="CAG8725332.1"/>
    </source>
</evidence>
<proteinExistence type="predicted"/>
<reference evidence="1" key="1">
    <citation type="submission" date="2021-06" db="EMBL/GenBank/DDBJ databases">
        <authorList>
            <person name="Kallberg Y."/>
            <person name="Tangrot J."/>
            <person name="Rosling A."/>
        </authorList>
    </citation>
    <scope>NUCLEOTIDE SEQUENCE</scope>
    <source>
        <strain evidence="1">FL130A</strain>
    </source>
</reference>
<protein>
    <submittedName>
        <fullName evidence="1">4655_t:CDS:1</fullName>
    </submittedName>
</protein>
<dbReference type="EMBL" id="CAJVPS010028004">
    <property type="protein sequence ID" value="CAG8725332.1"/>
    <property type="molecule type" value="Genomic_DNA"/>
</dbReference>
<comment type="caution">
    <text evidence="1">The sequence shown here is derived from an EMBL/GenBank/DDBJ whole genome shotgun (WGS) entry which is preliminary data.</text>
</comment>
<gene>
    <name evidence="1" type="ORF">ALEPTO_LOCUS12412</name>
</gene>
<name>A0A9N9I8S3_9GLOM</name>
<organism evidence="1 2">
    <name type="scientific">Ambispora leptoticha</name>
    <dbReference type="NCBI Taxonomy" id="144679"/>
    <lineage>
        <taxon>Eukaryota</taxon>
        <taxon>Fungi</taxon>
        <taxon>Fungi incertae sedis</taxon>
        <taxon>Mucoromycota</taxon>
        <taxon>Glomeromycotina</taxon>
        <taxon>Glomeromycetes</taxon>
        <taxon>Archaeosporales</taxon>
        <taxon>Ambisporaceae</taxon>
        <taxon>Ambispora</taxon>
    </lineage>
</organism>